<dbReference type="Pfam" id="PF00534">
    <property type="entry name" value="Glycos_transf_1"/>
    <property type="match status" value="1"/>
</dbReference>
<protein>
    <recommendedName>
        <fullName evidence="1">Glycosyl transferase family 1 domain-containing protein</fullName>
    </recommendedName>
</protein>
<evidence type="ECO:0000259" key="1">
    <source>
        <dbReference type="Pfam" id="PF00534"/>
    </source>
</evidence>
<dbReference type="InterPro" id="IPR001296">
    <property type="entry name" value="Glyco_trans_1"/>
</dbReference>
<feature type="domain" description="Glycosyl transferase family 1" evidence="1">
    <location>
        <begin position="190"/>
        <end position="351"/>
    </location>
</feature>
<comment type="caution">
    <text evidence="2">The sequence shown here is derived from an EMBL/GenBank/DDBJ whole genome shotgun (WGS) entry which is preliminary data.</text>
</comment>
<keyword evidence="3" id="KW-1185">Reference proteome</keyword>
<dbReference type="SUPFAM" id="SSF53756">
    <property type="entry name" value="UDP-Glycosyltransferase/glycogen phosphorylase"/>
    <property type="match status" value="1"/>
</dbReference>
<evidence type="ECO:0000313" key="2">
    <source>
        <dbReference type="EMBL" id="KJJ38666.1"/>
    </source>
</evidence>
<sequence length="375" mass="43993">MKITIITSRYPSSNNPYNHMFVHMRSVEFLKQEVEVEVYVPSNIESSYIHEGVKVYKMPSKSIAKLLKKKEIIYLHLLNIYPFSKADGWPIYKRILRENTPFAMYVHGSEVQKFTARMFDFNYSLDTFLRWIKKDLLVIPKMKRFVRETKGRDNCKYIFPSIWMKEELETNLDQKLENFEIIPNGIDTNLFRFNDSYENRYKLLTLRPLSSKKYAVDIAIETMKYLPKEFTLHIYGKGHLQSKYQKQIDDAKLSKRVTIKNEFIDRSEMNEFFTKYGIFLSPTRMDAQGVTMCEAMASGLLVASNNNTAIPEFIEDNYNGLLSNDSKSLAQKILKITENIEPFKLVIYNGRRSMEKISIDKTVSNEIKSLEAIIQ</sequence>
<name>A0ABR5DIU3_9FLAO</name>
<dbReference type="EMBL" id="JSVU01000004">
    <property type="protein sequence ID" value="KJJ38666.1"/>
    <property type="molecule type" value="Genomic_DNA"/>
</dbReference>
<dbReference type="PANTHER" id="PTHR12526:SF630">
    <property type="entry name" value="GLYCOSYLTRANSFERASE"/>
    <property type="match status" value="1"/>
</dbReference>
<proteinExistence type="predicted"/>
<gene>
    <name evidence="2" type="ORF">MB09_08250</name>
</gene>
<dbReference type="Gene3D" id="3.40.50.2000">
    <property type="entry name" value="Glycogen Phosphorylase B"/>
    <property type="match status" value="2"/>
</dbReference>
<accession>A0ABR5DIU3</accession>
<dbReference type="CDD" id="cd03801">
    <property type="entry name" value="GT4_PimA-like"/>
    <property type="match status" value="1"/>
</dbReference>
<reference evidence="2 3" key="1">
    <citation type="submission" date="2014-10" db="EMBL/GenBank/DDBJ databases">
        <title>Genome sequencing of Vitellibacter vladivostokensis KMM 3516.</title>
        <authorList>
            <person name="Thevarajoo S."/>
            <person name="Selvaratnam C."/>
            <person name="Goh K.M."/>
            <person name="Chong C.S."/>
        </authorList>
    </citation>
    <scope>NUCLEOTIDE SEQUENCE [LARGE SCALE GENOMIC DNA]</scope>
    <source>
        <strain evidence="2 3">KMM 3516</strain>
    </source>
</reference>
<dbReference type="Proteomes" id="UP000033497">
    <property type="component" value="Unassembled WGS sequence"/>
</dbReference>
<evidence type="ECO:0000313" key="3">
    <source>
        <dbReference type="Proteomes" id="UP000033497"/>
    </source>
</evidence>
<dbReference type="PANTHER" id="PTHR12526">
    <property type="entry name" value="GLYCOSYLTRANSFERASE"/>
    <property type="match status" value="1"/>
</dbReference>
<dbReference type="RefSeq" id="WP_045080416.1">
    <property type="nucleotide sequence ID" value="NZ_JSVU01000004.1"/>
</dbReference>
<organism evidence="2 3">
    <name type="scientific">Aequorivita vladivostokensis</name>
    <dbReference type="NCBI Taxonomy" id="171194"/>
    <lineage>
        <taxon>Bacteria</taxon>
        <taxon>Pseudomonadati</taxon>
        <taxon>Bacteroidota</taxon>
        <taxon>Flavobacteriia</taxon>
        <taxon>Flavobacteriales</taxon>
        <taxon>Flavobacteriaceae</taxon>
        <taxon>Aequorivita</taxon>
    </lineage>
</organism>